<dbReference type="InterPro" id="IPR041698">
    <property type="entry name" value="Methyltransf_25"/>
</dbReference>
<evidence type="ECO:0000313" key="2">
    <source>
        <dbReference type="EMBL" id="QET04767.1"/>
    </source>
</evidence>
<keyword evidence="2" id="KW-0808">Transferase</keyword>
<evidence type="ECO:0000259" key="1">
    <source>
        <dbReference type="Pfam" id="PF13649"/>
    </source>
</evidence>
<dbReference type="GO" id="GO:0032259">
    <property type="term" value="P:methylation"/>
    <property type="evidence" value="ECO:0007669"/>
    <property type="project" value="UniProtKB-KW"/>
</dbReference>
<proteinExistence type="predicted"/>
<evidence type="ECO:0000313" key="3">
    <source>
        <dbReference type="Proteomes" id="UP000322822"/>
    </source>
</evidence>
<dbReference type="GO" id="GO:0008168">
    <property type="term" value="F:methyltransferase activity"/>
    <property type="evidence" value="ECO:0007669"/>
    <property type="project" value="UniProtKB-KW"/>
</dbReference>
<dbReference type="EMBL" id="CP044067">
    <property type="protein sequence ID" value="QET04767.1"/>
    <property type="molecule type" value="Genomic_DNA"/>
</dbReference>
<dbReference type="Pfam" id="PF13649">
    <property type="entry name" value="Methyltransf_25"/>
    <property type="match status" value="1"/>
</dbReference>
<feature type="domain" description="Methyltransferase" evidence="1">
    <location>
        <begin position="38"/>
        <end position="129"/>
    </location>
</feature>
<dbReference type="OrthoDB" id="5330018at2"/>
<dbReference type="Proteomes" id="UP000322822">
    <property type="component" value="Chromosome 2"/>
</dbReference>
<dbReference type="AlphaFoldDB" id="A0A5P2H996"/>
<keyword evidence="2" id="KW-0489">Methyltransferase</keyword>
<protein>
    <submittedName>
        <fullName evidence="2">Methyltransferase domain-containing protein</fullName>
    </submittedName>
</protein>
<organism evidence="2 3">
    <name type="scientific">Cupriavidus pauculus</name>
    <dbReference type="NCBI Taxonomy" id="82633"/>
    <lineage>
        <taxon>Bacteria</taxon>
        <taxon>Pseudomonadati</taxon>
        <taxon>Pseudomonadota</taxon>
        <taxon>Betaproteobacteria</taxon>
        <taxon>Burkholderiales</taxon>
        <taxon>Burkholderiaceae</taxon>
        <taxon>Cupriavidus</taxon>
    </lineage>
</organism>
<dbReference type="PANTHER" id="PTHR43591">
    <property type="entry name" value="METHYLTRANSFERASE"/>
    <property type="match status" value="1"/>
</dbReference>
<dbReference type="CDD" id="cd02440">
    <property type="entry name" value="AdoMet_MTases"/>
    <property type="match status" value="1"/>
</dbReference>
<dbReference type="SUPFAM" id="SSF53335">
    <property type="entry name" value="S-adenosyl-L-methionine-dependent methyltransferases"/>
    <property type="match status" value="1"/>
</dbReference>
<accession>A0A5P2H996</accession>
<dbReference type="RefSeq" id="WP_150374829.1">
    <property type="nucleotide sequence ID" value="NZ_CP044067.1"/>
</dbReference>
<dbReference type="InterPro" id="IPR029063">
    <property type="entry name" value="SAM-dependent_MTases_sf"/>
</dbReference>
<dbReference type="Gene3D" id="3.40.50.150">
    <property type="entry name" value="Vaccinia Virus protein VP39"/>
    <property type="match status" value="1"/>
</dbReference>
<dbReference type="PANTHER" id="PTHR43591:SF24">
    <property type="entry name" value="2-METHOXY-6-POLYPRENYL-1,4-BENZOQUINOL METHYLASE, MITOCHONDRIAL"/>
    <property type="match status" value="1"/>
</dbReference>
<gene>
    <name evidence="2" type="ORF">FOB72_21985</name>
</gene>
<sequence length="261" mass="28219">MRATAPHIALYERMGERTTQPFALQVLEGLGPIAGRSVIDIAAGTGGLAVAAAERGAVVTATDIHPAMVQRAAERLRSFAGCHAQAEDCRALTMTDAQFDIAISMFGVLAFAHWRQGIAEMARVTRRGGQIALAMWTHGGDCSPAHVLRRIFHREFPQKTLWPSDLFPLFTEDALAASVTEAGVASVEVHVATAEWHPFSSADVVNECDPMFRSFPGYAALDADEAATLRASLEQAFQGYADDHGIIRLPTRAFILHGRKP</sequence>
<reference evidence="2 3" key="1">
    <citation type="submission" date="2019-09" db="EMBL/GenBank/DDBJ databases">
        <title>FDA dAtabase for Regulatory Grade micrObial Sequences (FDA-ARGOS): Supporting development and validation of Infectious Disease Dx tests.</title>
        <authorList>
            <person name="Sciortino C."/>
            <person name="Tallon L."/>
            <person name="Sadzewicz L."/>
            <person name="Vavikolanu K."/>
            <person name="Mehta A."/>
            <person name="Aluvathingal J."/>
            <person name="Nadendla S."/>
            <person name="Nandy P."/>
            <person name="Geyer C."/>
            <person name="Yan Y."/>
            <person name="Sichtig H."/>
        </authorList>
    </citation>
    <scope>NUCLEOTIDE SEQUENCE [LARGE SCALE GENOMIC DNA]</scope>
    <source>
        <strain evidence="2 3">FDAARGOS_664</strain>
    </source>
</reference>
<name>A0A5P2H996_9BURK</name>